<dbReference type="OrthoDB" id="9803459at2"/>
<evidence type="ECO:0000313" key="4">
    <source>
        <dbReference type="Proteomes" id="UP000023795"/>
    </source>
</evidence>
<dbReference type="PATRIC" id="fig|1230338.3.peg.1435"/>
<dbReference type="InterPro" id="IPR006935">
    <property type="entry name" value="Helicase/UvrB_N"/>
</dbReference>
<dbReference type="InterPro" id="IPR027417">
    <property type="entry name" value="P-loop_NTPase"/>
</dbReference>
<protein>
    <submittedName>
        <fullName evidence="3">Type III site-specific deoxyribonuclease</fullName>
    </submittedName>
</protein>
<evidence type="ECO:0000313" key="3">
    <source>
        <dbReference type="EMBL" id="ELA08233.1"/>
    </source>
</evidence>
<keyword evidence="4" id="KW-1185">Reference proteome</keyword>
<dbReference type="InterPro" id="IPR050742">
    <property type="entry name" value="Helicase_Restrict-Modif_Enz"/>
</dbReference>
<dbReference type="SUPFAM" id="SSF52540">
    <property type="entry name" value="P-loop containing nucleoside triphosphate hydrolases"/>
    <property type="match status" value="2"/>
</dbReference>
<feature type="transmembrane region" description="Helical" evidence="1">
    <location>
        <begin position="80"/>
        <end position="102"/>
    </location>
</feature>
<dbReference type="GO" id="GO:0005829">
    <property type="term" value="C:cytosol"/>
    <property type="evidence" value="ECO:0007669"/>
    <property type="project" value="TreeGrafter"/>
</dbReference>
<dbReference type="AlphaFoldDB" id="L2F706"/>
<dbReference type="EMBL" id="ANIN01000002">
    <property type="protein sequence ID" value="ELA08233.1"/>
    <property type="molecule type" value="Genomic_DNA"/>
</dbReference>
<keyword evidence="1" id="KW-0472">Membrane</keyword>
<name>L2F706_9GAMM</name>
<dbReference type="Gene3D" id="3.40.50.300">
    <property type="entry name" value="P-loop containing nucleotide triphosphate hydrolases"/>
    <property type="match status" value="1"/>
</dbReference>
<dbReference type="GO" id="GO:0003677">
    <property type="term" value="F:DNA binding"/>
    <property type="evidence" value="ECO:0007669"/>
    <property type="project" value="InterPro"/>
</dbReference>
<proteinExistence type="predicted"/>
<dbReference type="Pfam" id="PF04851">
    <property type="entry name" value="ResIII"/>
    <property type="match status" value="1"/>
</dbReference>
<dbReference type="eggNOG" id="COG3421">
    <property type="taxonomic scope" value="Bacteria"/>
</dbReference>
<dbReference type="RefSeq" id="WP_009501780.1">
    <property type="nucleotide sequence ID" value="NZ_ANIN01000002.1"/>
</dbReference>
<dbReference type="Proteomes" id="UP000023795">
    <property type="component" value="Unassembled WGS sequence"/>
</dbReference>
<organism evidence="3 4">
    <name type="scientific">Moraxella macacae 0408225</name>
    <dbReference type="NCBI Taxonomy" id="1230338"/>
    <lineage>
        <taxon>Bacteria</taxon>
        <taxon>Pseudomonadati</taxon>
        <taxon>Pseudomonadota</taxon>
        <taxon>Gammaproteobacteria</taxon>
        <taxon>Moraxellales</taxon>
        <taxon>Moraxellaceae</taxon>
        <taxon>Moraxella</taxon>
    </lineage>
</organism>
<feature type="domain" description="Helicase ATP-binding" evidence="2">
    <location>
        <begin position="71"/>
        <end position="267"/>
    </location>
</feature>
<sequence length="932" mass="109675">MTKRILKNNQNPLQLKDKLDEFLFNQIANNPDYQTWANEFELPSEISDNLTKTLRDYQINAIKHFIYTYENNGLEGIRHVLFNMATGTGKTLIMAALILYLYDAGYRFFLFFTNQTPIIEQAIKNLTDPTFAKYLFKKQIKFNNRHIKIRKINHFHDADKNSDDINLMFYSTTMLYNRLTIAKENSLTLKDFENNRTVLIADEAHHLNIETKKKRKESENKEINNWENATQSILNANSKNLLLEFTATVDLDNQAIFDKYKDKIIARYDFAQFNKDGYSKNVSFLYNEETHIADQKRLLIVNAVALSEYRKLYAKYTMNEIFNPIVLIKSAKINQSIDDRTCFHQVINSLQLKDFEHLRKIDKQENPLIASMFAWIAENLSSQKDHTGLLAFISSIKMHFAEHNSMVYNSENKQNADKLSQLDMPNNTMRAIFAVNALNEGWDVLGLFDIIHFDISAKKKAEARDIQLIGRGARLKPYKLPRNYKKDDMISDTGEFFQFDEYKRKFDNAPQDGGRILETFYYHFVKTGTFLTQLQEKLLDKGIVNQGMQKRTIYLKPEFMQSATYQHGFVLVNQQEYRKRTTADEVQKTFNHKIKADNYTVREQALSDKQNNNNDEQKFITDIKLTTEFFSRHMIQKALILAENNFFRFNNLVQHIVDLPSIDYLIDEYLPQYDIEYSYSVGKEIYNLSAHEKLQLLVIGILPQVRRAIDKNMPIVTGSKVFRPKPLSEVFKAEKNIYLVSYQTPNGEEAIDERGKAQSTHSNETLRYDIQNAEWYAYSENYGTSEEKHFVKFIADQIDKLKQKFNNAQIYLIRNELDYYIFNPENGKRFAPDYLMIINDYDNKAFYYQCLFEPKGGHLIAHDNWKQEALIALNNHSEIKFDMHHYNSDDYKDYLAAINNQGYQEIKCLGFKFYNHDNETEFRQDFNAKFLR</sequence>
<keyword evidence="1" id="KW-0812">Transmembrane</keyword>
<dbReference type="InterPro" id="IPR014001">
    <property type="entry name" value="Helicase_ATP-bd"/>
</dbReference>
<evidence type="ECO:0000259" key="2">
    <source>
        <dbReference type="PROSITE" id="PS51192"/>
    </source>
</evidence>
<comment type="caution">
    <text evidence="3">The sequence shown here is derived from an EMBL/GenBank/DDBJ whole genome shotgun (WGS) entry which is preliminary data.</text>
</comment>
<dbReference type="CDD" id="cd18785">
    <property type="entry name" value="SF2_C"/>
    <property type="match status" value="1"/>
</dbReference>
<dbReference type="REBASE" id="62232">
    <property type="entry name" value="Mma225ORF6721P"/>
</dbReference>
<dbReference type="PROSITE" id="PS51192">
    <property type="entry name" value="HELICASE_ATP_BIND_1"/>
    <property type="match status" value="1"/>
</dbReference>
<dbReference type="PANTHER" id="PTHR47396">
    <property type="entry name" value="TYPE I RESTRICTION ENZYME ECOKI R PROTEIN"/>
    <property type="match status" value="1"/>
</dbReference>
<reference evidence="3 4" key="1">
    <citation type="journal article" date="2013" name="Genome Announc.">
        <title>Genome Sequence of Moraxella macacae 0408225, a Novel Bacterial Species Isolated from a Cynomolgus Macaque with Epistaxis.</title>
        <authorList>
            <person name="Ladner J.T."/>
            <person name="Whitehouse C.A."/>
            <person name="Koroleva G.I."/>
            <person name="Palacios G.F."/>
        </authorList>
    </citation>
    <scope>NUCLEOTIDE SEQUENCE [LARGE SCALE GENOMIC DNA]</scope>
    <source>
        <strain evidence="3 4">0408225</strain>
    </source>
</reference>
<dbReference type="GO" id="GO:0005524">
    <property type="term" value="F:ATP binding"/>
    <property type="evidence" value="ECO:0007669"/>
    <property type="project" value="InterPro"/>
</dbReference>
<accession>L2F706</accession>
<dbReference type="GO" id="GO:0016787">
    <property type="term" value="F:hydrolase activity"/>
    <property type="evidence" value="ECO:0007669"/>
    <property type="project" value="InterPro"/>
</dbReference>
<keyword evidence="1" id="KW-1133">Transmembrane helix</keyword>
<dbReference type="SMART" id="SM00487">
    <property type="entry name" value="DEXDc"/>
    <property type="match status" value="1"/>
</dbReference>
<dbReference type="PANTHER" id="PTHR47396:SF1">
    <property type="entry name" value="ATP-DEPENDENT HELICASE IRC3-RELATED"/>
    <property type="match status" value="1"/>
</dbReference>
<gene>
    <name evidence="3" type="ORF">MOMA_06716</name>
</gene>
<dbReference type="STRING" id="1230338.MOMA_06716"/>
<evidence type="ECO:0000256" key="1">
    <source>
        <dbReference type="SAM" id="Phobius"/>
    </source>
</evidence>